<sequence>MPATHQFTVRGQIQINAPIDRCFQLSTCVELVQRELHMKPIRGRTTGFVQSGDTILWRGWKFGFPQYHESIIEALKPNSFLRDRMLSGRFAIFEHDHRFESQPDNQTLLQDEIRFSLPWGSAGYAAGKRILTPYIHDVLHRRFQMLKTIAESEEWRRYLPGAVPISETSTQK</sequence>
<accession>A0ABW1EGV6</accession>
<proteinExistence type="predicted"/>
<keyword evidence="2" id="KW-1185">Reference proteome</keyword>
<comment type="caution">
    <text evidence="1">The sequence shown here is derived from an EMBL/GenBank/DDBJ whole genome shotgun (WGS) entry which is preliminary data.</text>
</comment>
<gene>
    <name evidence="1" type="ORF">ACFPT7_09370</name>
</gene>
<dbReference type="SUPFAM" id="SSF55961">
    <property type="entry name" value="Bet v1-like"/>
    <property type="match status" value="1"/>
</dbReference>
<reference evidence="2" key="1">
    <citation type="journal article" date="2019" name="Int. J. Syst. Evol. Microbiol.">
        <title>The Global Catalogue of Microorganisms (GCM) 10K type strain sequencing project: providing services to taxonomists for standard genome sequencing and annotation.</title>
        <authorList>
            <consortium name="The Broad Institute Genomics Platform"/>
            <consortium name="The Broad Institute Genome Sequencing Center for Infectious Disease"/>
            <person name="Wu L."/>
            <person name="Ma J."/>
        </authorList>
    </citation>
    <scope>NUCLEOTIDE SEQUENCE [LARGE SCALE GENOMIC DNA]</scope>
    <source>
        <strain evidence="2">JCM 4087</strain>
    </source>
</reference>
<evidence type="ECO:0008006" key="3">
    <source>
        <dbReference type="Google" id="ProtNLM"/>
    </source>
</evidence>
<evidence type="ECO:0000313" key="2">
    <source>
        <dbReference type="Proteomes" id="UP001596091"/>
    </source>
</evidence>
<dbReference type="Proteomes" id="UP001596091">
    <property type="component" value="Unassembled WGS sequence"/>
</dbReference>
<dbReference type="RefSeq" id="WP_263335859.1">
    <property type="nucleotide sequence ID" value="NZ_JAGSYH010000003.1"/>
</dbReference>
<evidence type="ECO:0000313" key="1">
    <source>
        <dbReference type="EMBL" id="MFC5862497.1"/>
    </source>
</evidence>
<organism evidence="1 2">
    <name type="scientific">Acidicapsa dinghuensis</name>
    <dbReference type="NCBI Taxonomy" id="2218256"/>
    <lineage>
        <taxon>Bacteria</taxon>
        <taxon>Pseudomonadati</taxon>
        <taxon>Acidobacteriota</taxon>
        <taxon>Terriglobia</taxon>
        <taxon>Terriglobales</taxon>
        <taxon>Acidobacteriaceae</taxon>
        <taxon>Acidicapsa</taxon>
    </lineage>
</organism>
<dbReference type="Gene3D" id="3.30.530.20">
    <property type="match status" value="1"/>
</dbReference>
<dbReference type="InterPro" id="IPR023393">
    <property type="entry name" value="START-like_dom_sf"/>
</dbReference>
<dbReference type="EMBL" id="JBHSPH010000002">
    <property type="protein sequence ID" value="MFC5862497.1"/>
    <property type="molecule type" value="Genomic_DNA"/>
</dbReference>
<name>A0ABW1EGV6_9BACT</name>
<protein>
    <recommendedName>
        <fullName evidence="3">Cell division protein</fullName>
    </recommendedName>
</protein>